<keyword evidence="10" id="KW-0175">Coiled coil</keyword>
<keyword evidence="9 16" id="KW-1133">Transmembrane helix</keyword>
<dbReference type="Pfam" id="PF04969">
    <property type="entry name" value="CS"/>
    <property type="match status" value="1"/>
</dbReference>
<evidence type="ECO:0000256" key="6">
    <source>
        <dbReference type="ARBA" id="ARBA00022692"/>
    </source>
</evidence>
<gene>
    <name evidence="18" type="primary">106092949</name>
</gene>
<organism evidence="18 19">
    <name type="scientific">Stomoxys calcitrans</name>
    <name type="common">Stable fly</name>
    <name type="synonym">Conops calcitrans</name>
    <dbReference type="NCBI Taxonomy" id="35570"/>
    <lineage>
        <taxon>Eukaryota</taxon>
        <taxon>Metazoa</taxon>
        <taxon>Ecdysozoa</taxon>
        <taxon>Arthropoda</taxon>
        <taxon>Hexapoda</taxon>
        <taxon>Insecta</taxon>
        <taxon>Pterygota</taxon>
        <taxon>Neoptera</taxon>
        <taxon>Endopterygota</taxon>
        <taxon>Diptera</taxon>
        <taxon>Brachycera</taxon>
        <taxon>Muscomorpha</taxon>
        <taxon>Muscoidea</taxon>
        <taxon>Muscidae</taxon>
        <taxon>Stomoxys</taxon>
    </lineage>
</organism>
<dbReference type="Proteomes" id="UP000095300">
    <property type="component" value="Unassembled WGS sequence"/>
</dbReference>
<dbReference type="PANTHER" id="PTHR11035">
    <property type="entry name" value="VERY-LONG-CHAIN (3R)-3-HYDROXYACYL-COA DEHYDRATASE"/>
    <property type="match status" value="1"/>
</dbReference>
<keyword evidence="6 16" id="KW-0812">Transmembrane</keyword>
<dbReference type="GO" id="GO:0030497">
    <property type="term" value="P:fatty acid elongation"/>
    <property type="evidence" value="ECO:0007669"/>
    <property type="project" value="TreeGrafter"/>
</dbReference>
<dbReference type="EnsemblMetazoa" id="SCAU009571-RA">
    <property type="protein sequence ID" value="SCAU009571-PA"/>
    <property type="gene ID" value="SCAU009571"/>
</dbReference>
<dbReference type="SUPFAM" id="SSF49764">
    <property type="entry name" value="HSP20-like chaperones"/>
    <property type="match status" value="1"/>
</dbReference>
<keyword evidence="19" id="KW-1185">Reference proteome</keyword>
<evidence type="ECO:0000256" key="7">
    <source>
        <dbReference type="ARBA" id="ARBA00022824"/>
    </source>
</evidence>
<evidence type="ECO:0000256" key="4">
    <source>
        <dbReference type="ARBA" id="ARBA00013122"/>
    </source>
</evidence>
<dbReference type="GO" id="GO:0005789">
    <property type="term" value="C:endoplasmic reticulum membrane"/>
    <property type="evidence" value="ECO:0007669"/>
    <property type="project" value="UniProtKB-SubCell"/>
</dbReference>
<evidence type="ECO:0000256" key="5">
    <source>
        <dbReference type="ARBA" id="ARBA00022516"/>
    </source>
</evidence>
<evidence type="ECO:0000256" key="10">
    <source>
        <dbReference type="ARBA" id="ARBA00023054"/>
    </source>
</evidence>
<dbReference type="GO" id="GO:0102158">
    <property type="term" value="F:very-long-chain (3R)-3-hydroxyacyl-CoA dehydratase activity"/>
    <property type="evidence" value="ECO:0007669"/>
    <property type="project" value="UniProtKB-EC"/>
</dbReference>
<dbReference type="InterPro" id="IPR007052">
    <property type="entry name" value="CS_dom"/>
</dbReference>
<evidence type="ECO:0000313" key="19">
    <source>
        <dbReference type="Proteomes" id="UP000095300"/>
    </source>
</evidence>
<protein>
    <recommendedName>
        <fullName evidence="4 16">Very-long-chain (3R)-3-hydroxyacyl-CoA dehydratase</fullName>
        <ecNumber evidence="4 16">4.2.1.134</ecNumber>
    </recommendedName>
</protein>
<accession>A0A1I8PN46</accession>
<dbReference type="CDD" id="cd06465">
    <property type="entry name" value="p23_hB-ind1_like"/>
    <property type="match status" value="1"/>
</dbReference>
<evidence type="ECO:0000256" key="9">
    <source>
        <dbReference type="ARBA" id="ARBA00022989"/>
    </source>
</evidence>
<dbReference type="PANTHER" id="PTHR11035:SF35">
    <property type="entry name" value="VERY-LONG-CHAIN (3R)-3-HYDROXYACYL-COA DEHYDRATASE"/>
    <property type="match status" value="1"/>
</dbReference>
<dbReference type="VEuPathDB" id="VectorBase:SCAU009571"/>
<comment type="subcellular location">
    <subcellularLocation>
        <location evidence="1 16">Endoplasmic reticulum membrane</location>
        <topology evidence="1 16">Multi-pass membrane protein</topology>
    </subcellularLocation>
</comment>
<dbReference type="Pfam" id="PF04387">
    <property type="entry name" value="PTPLA"/>
    <property type="match status" value="1"/>
</dbReference>
<evidence type="ECO:0000256" key="3">
    <source>
        <dbReference type="ARBA" id="ARBA00007811"/>
    </source>
</evidence>
<evidence type="ECO:0000259" key="17">
    <source>
        <dbReference type="PROSITE" id="PS51203"/>
    </source>
</evidence>
<dbReference type="PROSITE" id="PS51203">
    <property type="entry name" value="CS"/>
    <property type="match status" value="1"/>
</dbReference>
<sequence>MPDEEIIENNARRKYLQQLSPFVYWAQTARHINLKVDLKDAQWTDLKFTPTNLEFKSKGVGARGLNEYEFDIKFYGLIDDEQCSYKVFDNKIECLIVKSESGWWTRLIATPQKPHWLKIDFDRWQTEDDLEDEERPRNVQEDYSREYHRLQKEEMGYIKESSKNVYMVIYNLAQFVGFLYVLSVLSVLYYRDGATMIPRTYALVGNAMKFLQLLQYLEVLHPIFGYTKGSPVVPFMQVSGRNFVLFFMIEFEERMQTKPVIFYVFVIWSLVEVIRYPYYISQILKMESGFLTWLRYTVWIPLYPLGILCEGIIILRNIPYFEETKRFSIEMPNKWNISFDMPTFLKIYLILLILPGSFFLMSHMAGTRAKKLNSRRRSRKSSE</sequence>
<evidence type="ECO:0000256" key="8">
    <source>
        <dbReference type="ARBA" id="ARBA00022832"/>
    </source>
</evidence>
<feature type="transmembrane region" description="Helical" evidence="16">
    <location>
        <begin position="165"/>
        <end position="190"/>
    </location>
</feature>
<dbReference type="EC" id="4.2.1.134" evidence="4 16"/>
<evidence type="ECO:0000256" key="15">
    <source>
        <dbReference type="ARBA" id="ARBA00025733"/>
    </source>
</evidence>
<name>A0A1I8PN46_STOCA</name>
<keyword evidence="13 16" id="KW-0275">Fatty acid biosynthesis</keyword>
<keyword evidence="12 16" id="KW-0472">Membrane</keyword>
<comment type="pathway">
    <text evidence="2 16">Lipid metabolism; fatty acid biosynthesis.</text>
</comment>
<evidence type="ECO:0000313" key="18">
    <source>
        <dbReference type="EnsemblMetazoa" id="SCAU009571-PA"/>
    </source>
</evidence>
<dbReference type="STRING" id="35570.A0A1I8PN46"/>
<evidence type="ECO:0000256" key="12">
    <source>
        <dbReference type="ARBA" id="ARBA00023136"/>
    </source>
</evidence>
<dbReference type="GO" id="GO:0030148">
    <property type="term" value="P:sphingolipid biosynthetic process"/>
    <property type="evidence" value="ECO:0007669"/>
    <property type="project" value="TreeGrafter"/>
</dbReference>
<comment type="caution">
    <text evidence="16">Lacks conserved residue(s) required for the propagation of feature annotation.</text>
</comment>
<dbReference type="AlphaFoldDB" id="A0A1I8PN46"/>
<dbReference type="OrthoDB" id="2157530at2759"/>
<dbReference type="InterPro" id="IPR007482">
    <property type="entry name" value="Tyr_Pase-like_PTPLA"/>
</dbReference>
<dbReference type="FunFam" id="2.60.40.790:FF:000013">
    <property type="entry name" value="Very-long-chain (3R)-3-hydroxyacyl-CoA dehydratase"/>
    <property type="match status" value="1"/>
</dbReference>
<evidence type="ECO:0000256" key="14">
    <source>
        <dbReference type="ARBA" id="ARBA00023239"/>
    </source>
</evidence>
<dbReference type="Gene3D" id="2.60.40.790">
    <property type="match status" value="1"/>
</dbReference>
<evidence type="ECO:0000256" key="2">
    <source>
        <dbReference type="ARBA" id="ARBA00005194"/>
    </source>
</evidence>
<comment type="catalytic activity">
    <reaction evidence="16">
        <text>a very-long-chain (3R)-3-hydroxyacyl-CoA = a very-long-chain (2E)-enoyl-CoA + H2O</text>
        <dbReference type="Rhea" id="RHEA:45812"/>
        <dbReference type="ChEBI" id="CHEBI:15377"/>
        <dbReference type="ChEBI" id="CHEBI:83728"/>
        <dbReference type="ChEBI" id="CHEBI:85440"/>
        <dbReference type="EC" id="4.2.1.134"/>
    </reaction>
</comment>
<evidence type="ECO:0000256" key="11">
    <source>
        <dbReference type="ARBA" id="ARBA00023098"/>
    </source>
</evidence>
<dbReference type="UniPathway" id="UPA00094"/>
<keyword evidence="14 16" id="KW-0456">Lyase</keyword>
<keyword evidence="7 16" id="KW-0256">Endoplasmic reticulum</keyword>
<evidence type="ECO:0000256" key="16">
    <source>
        <dbReference type="RuleBase" id="RU363109"/>
    </source>
</evidence>
<dbReference type="InterPro" id="IPR008978">
    <property type="entry name" value="HSP20-like_chaperone"/>
</dbReference>
<dbReference type="KEGG" id="scac:106092949"/>
<feature type="transmembrane region" description="Helical" evidence="16">
    <location>
        <begin position="260"/>
        <end position="278"/>
    </location>
</feature>
<comment type="function">
    <text evidence="16">Catalyzes the third of the four reactions of the long-chain fatty acids elongation cycle. This endoplasmic reticulum-bound enzymatic process, allows the addition of two carbons to the chain of long- and very long-chain fatty acids/VLCFAs per cycle. This enzyme catalyzes the dehydration of the 3-hydroxyacyl-CoA intermediate into trans-2,3-enoyl-CoA, within each cycle of fatty acid elongation. Thereby, it participates to the production of VLCFAs of different chain lengths that are involved in multiple biological processes as precursors of membrane lipids and lipid mediators.</text>
</comment>
<feature type="transmembrane region" description="Helical" evidence="16">
    <location>
        <begin position="298"/>
        <end position="318"/>
    </location>
</feature>
<reference evidence="18" key="1">
    <citation type="submission" date="2020-05" db="UniProtKB">
        <authorList>
            <consortium name="EnsemblMetazoa"/>
        </authorList>
    </citation>
    <scope>IDENTIFICATION</scope>
    <source>
        <strain evidence="18">USDA</strain>
    </source>
</reference>
<proteinExistence type="inferred from homology"/>
<evidence type="ECO:0000256" key="1">
    <source>
        <dbReference type="ARBA" id="ARBA00004477"/>
    </source>
</evidence>
<keyword evidence="8 16" id="KW-0276">Fatty acid metabolism</keyword>
<dbReference type="GO" id="GO:0042761">
    <property type="term" value="P:very long-chain fatty acid biosynthetic process"/>
    <property type="evidence" value="ECO:0007669"/>
    <property type="project" value="TreeGrafter"/>
</dbReference>
<evidence type="ECO:0000256" key="13">
    <source>
        <dbReference type="ARBA" id="ARBA00023160"/>
    </source>
</evidence>
<feature type="transmembrane region" description="Helical" evidence="16">
    <location>
        <begin position="347"/>
        <end position="367"/>
    </location>
</feature>
<comment type="similarity">
    <text evidence="15">Belongs to the p23/wos2 family.</text>
</comment>
<feature type="domain" description="CS" evidence="17">
    <location>
        <begin position="18"/>
        <end position="108"/>
    </location>
</feature>
<keyword evidence="5 16" id="KW-0444">Lipid biosynthesis</keyword>
<comment type="similarity">
    <text evidence="3 16">Belongs to the very long-chain fatty acids dehydratase HACD family.</text>
</comment>
<keyword evidence="11 16" id="KW-0443">Lipid metabolism</keyword>